<name>A0AAV3STT8_9EURY</name>
<evidence type="ECO:0000313" key="5">
    <source>
        <dbReference type="Proteomes" id="UP001567571"/>
    </source>
</evidence>
<dbReference type="Proteomes" id="UP001567571">
    <property type="component" value="Unassembled WGS sequence"/>
</dbReference>
<evidence type="ECO:0000256" key="1">
    <source>
        <dbReference type="SAM" id="MobiDB-lite"/>
    </source>
</evidence>
<accession>A0AAV3STT8</accession>
<dbReference type="RefSeq" id="WP_343778831.1">
    <property type="nucleotide sequence ID" value="NZ_BAAADQ010000012.1"/>
</dbReference>
<reference evidence="2" key="1">
    <citation type="journal article" date="2014" name="Int. J. Syst. Evol. Microbiol.">
        <title>Complete genome sequence of Corynebacterium casei LMG S-19264T (=DSM 44701T), isolated from a smear-ripened cheese.</title>
        <authorList>
            <consortium name="US DOE Joint Genome Institute (JGI-PGF)"/>
            <person name="Walter F."/>
            <person name="Albersmeier A."/>
            <person name="Kalinowski J."/>
            <person name="Ruckert C."/>
        </authorList>
    </citation>
    <scope>NUCLEOTIDE SEQUENCE</scope>
    <source>
        <strain evidence="2">JCM 14265</strain>
    </source>
</reference>
<feature type="region of interest" description="Disordered" evidence="1">
    <location>
        <begin position="104"/>
        <end position="123"/>
    </location>
</feature>
<dbReference type="Proteomes" id="UP001501425">
    <property type="component" value="Unassembled WGS sequence"/>
</dbReference>
<reference evidence="2" key="2">
    <citation type="submission" date="2023-12" db="EMBL/GenBank/DDBJ databases">
        <authorList>
            <person name="Sun Q."/>
            <person name="Inoue M."/>
        </authorList>
    </citation>
    <scope>NUCLEOTIDE SEQUENCE</scope>
    <source>
        <strain evidence="2">JCM 14265</strain>
    </source>
</reference>
<evidence type="ECO:0000313" key="3">
    <source>
        <dbReference type="EMBL" id="MEZ3168823.1"/>
    </source>
</evidence>
<dbReference type="EMBL" id="BAAADQ010000012">
    <property type="protein sequence ID" value="GAA0545513.1"/>
    <property type="molecule type" value="Genomic_DNA"/>
</dbReference>
<sequence>MAVTTHLSLASPNRNALLDVIDDAEAAFFEYGLAPDISGVQTLAVTVSGSTEDGHRVTDDDLPDHFSSEFTAEISQFHADRVYYAAMRGLPVIGRIVREETPSRPNVVIQSNRQTGSGPSCRVYRHDKLTGDYELLSDADSRLG</sequence>
<feature type="compositionally biased region" description="Polar residues" evidence="1">
    <location>
        <begin position="108"/>
        <end position="118"/>
    </location>
</feature>
<dbReference type="EMBL" id="JBEDNW010000011">
    <property type="protein sequence ID" value="MEZ3168823.1"/>
    <property type="molecule type" value="Genomic_DNA"/>
</dbReference>
<reference evidence="3 5" key="3">
    <citation type="submission" date="2024-06" db="EMBL/GenBank/DDBJ databases">
        <title>Halorubrum miltondacostae sp. nov., a potential PHA producer isolated from an inland solar saltern in Rio Maior, Portugal.</title>
        <authorList>
            <person name="Albuquerque L."/>
            <person name="Viver T."/>
            <person name="Barroso C."/>
            <person name="Claudino R."/>
            <person name="Galvan M."/>
            <person name="Simoes G."/>
            <person name="Lobo Da Cunha A."/>
            <person name="Egas C."/>
        </authorList>
    </citation>
    <scope>NUCLEOTIDE SEQUENCE [LARGE SCALE GENOMIC DNA]</scope>
    <source>
        <strain evidence="3 5">DSM 18646</strain>
    </source>
</reference>
<evidence type="ECO:0000313" key="2">
    <source>
        <dbReference type="EMBL" id="GAA0545513.1"/>
    </source>
</evidence>
<protein>
    <submittedName>
        <fullName evidence="2">Uncharacterized protein</fullName>
    </submittedName>
</protein>
<keyword evidence="5" id="KW-1185">Reference proteome</keyword>
<dbReference type="AlphaFoldDB" id="A0AAV3STT8"/>
<evidence type="ECO:0000313" key="4">
    <source>
        <dbReference type="Proteomes" id="UP001501425"/>
    </source>
</evidence>
<comment type="caution">
    <text evidence="2">The sequence shown here is derived from an EMBL/GenBank/DDBJ whole genome shotgun (WGS) entry which is preliminary data.</text>
</comment>
<proteinExistence type="predicted"/>
<gene>
    <name evidence="3" type="ORF">ABNG02_16035</name>
    <name evidence="2" type="ORF">GCM10008994_20510</name>
</gene>
<organism evidence="2 4">
    <name type="scientific">Halorubrum ejinorense</name>
    <dbReference type="NCBI Taxonomy" id="425309"/>
    <lineage>
        <taxon>Archaea</taxon>
        <taxon>Methanobacteriati</taxon>
        <taxon>Methanobacteriota</taxon>
        <taxon>Stenosarchaea group</taxon>
        <taxon>Halobacteria</taxon>
        <taxon>Halobacteriales</taxon>
        <taxon>Haloferacaceae</taxon>
        <taxon>Halorubrum</taxon>
    </lineage>
</organism>